<evidence type="ECO:0000256" key="8">
    <source>
        <dbReference type="ARBA" id="ARBA00022801"/>
    </source>
</evidence>
<dbReference type="InterPro" id="IPR036950">
    <property type="entry name" value="PBP_transglycosylase"/>
</dbReference>
<dbReference type="NCBIfam" id="TIGR02073">
    <property type="entry name" value="PBP_1c"/>
    <property type="match status" value="1"/>
</dbReference>
<evidence type="ECO:0000259" key="15">
    <source>
        <dbReference type="Pfam" id="PF00912"/>
    </source>
</evidence>
<dbReference type="AlphaFoldDB" id="A0AAE3JK78"/>
<dbReference type="Pfam" id="PF06832">
    <property type="entry name" value="BiPBP_C"/>
    <property type="match status" value="1"/>
</dbReference>
<feature type="domain" description="Penicillin-binding C-terminal" evidence="16">
    <location>
        <begin position="744"/>
        <end position="826"/>
    </location>
</feature>
<evidence type="ECO:0000256" key="9">
    <source>
        <dbReference type="ARBA" id="ARBA00023268"/>
    </source>
</evidence>
<dbReference type="InterPro" id="IPR011815">
    <property type="entry name" value="PBP_1c"/>
</dbReference>
<dbReference type="InterPro" id="IPR009647">
    <property type="entry name" value="PBP_C"/>
</dbReference>
<evidence type="ECO:0000256" key="3">
    <source>
        <dbReference type="ARBA" id="ARBA00007739"/>
    </source>
</evidence>
<keyword evidence="18" id="KW-1185">Reference proteome</keyword>
<reference evidence="17" key="1">
    <citation type="submission" date="2021-08" db="EMBL/GenBank/DDBJ databases">
        <title>Comparative analyses of Brucepasteria parasyntrophica and Teretinema zuelzerae.</title>
        <authorList>
            <person name="Song Y."/>
            <person name="Brune A."/>
        </authorList>
    </citation>
    <scope>NUCLEOTIDE SEQUENCE</scope>
    <source>
        <strain evidence="17">DSM 1903</strain>
    </source>
</reference>
<dbReference type="GO" id="GO:0008955">
    <property type="term" value="F:peptidoglycan glycosyltransferase activity"/>
    <property type="evidence" value="ECO:0007669"/>
    <property type="project" value="UniProtKB-EC"/>
</dbReference>
<dbReference type="InterPro" id="IPR001264">
    <property type="entry name" value="Glyco_trans_51"/>
</dbReference>
<comment type="similarity">
    <text evidence="2">In the C-terminal section; belongs to the transpeptidase family.</text>
</comment>
<dbReference type="PANTHER" id="PTHR32282">
    <property type="entry name" value="BINDING PROTEIN TRANSPEPTIDASE, PUTATIVE-RELATED"/>
    <property type="match status" value="1"/>
</dbReference>
<dbReference type="Pfam" id="PF00912">
    <property type="entry name" value="Transgly"/>
    <property type="match status" value="1"/>
</dbReference>
<dbReference type="PANTHER" id="PTHR32282:SF15">
    <property type="entry name" value="PENICILLIN-BINDING PROTEIN 1C"/>
    <property type="match status" value="1"/>
</dbReference>
<dbReference type="InterPro" id="IPR001460">
    <property type="entry name" value="PCN-bd_Tpept"/>
</dbReference>
<evidence type="ECO:0000256" key="12">
    <source>
        <dbReference type="SAM" id="MobiDB-lite"/>
    </source>
</evidence>
<feature type="transmembrane region" description="Helical" evidence="13">
    <location>
        <begin position="40"/>
        <end position="60"/>
    </location>
</feature>
<evidence type="ECO:0000256" key="1">
    <source>
        <dbReference type="ARBA" id="ARBA00004752"/>
    </source>
</evidence>
<dbReference type="GO" id="GO:0006508">
    <property type="term" value="P:proteolysis"/>
    <property type="evidence" value="ECO:0007669"/>
    <property type="project" value="UniProtKB-KW"/>
</dbReference>
<accession>A0AAE3JK78</accession>
<keyword evidence="5" id="KW-0645">Protease</keyword>
<keyword evidence="4" id="KW-0121">Carboxypeptidase</keyword>
<dbReference type="SUPFAM" id="SSF56601">
    <property type="entry name" value="beta-lactamase/transpeptidase-like"/>
    <property type="match status" value="1"/>
</dbReference>
<dbReference type="GO" id="GO:0009252">
    <property type="term" value="P:peptidoglycan biosynthetic process"/>
    <property type="evidence" value="ECO:0007669"/>
    <property type="project" value="InterPro"/>
</dbReference>
<dbReference type="EMBL" id="JAINWA010000003">
    <property type="protein sequence ID" value="MCD1655000.1"/>
    <property type="molecule type" value="Genomic_DNA"/>
</dbReference>
<dbReference type="Gene3D" id="1.10.3810.10">
    <property type="entry name" value="Biosynthetic peptidoglycan transglycosylase-like"/>
    <property type="match status" value="1"/>
</dbReference>
<dbReference type="InterPro" id="IPR023346">
    <property type="entry name" value="Lysozyme-like_dom_sf"/>
</dbReference>
<protein>
    <recommendedName>
        <fullName evidence="10">peptidoglycan glycosyltransferase</fullName>
        <ecNumber evidence="10">2.4.99.28</ecNumber>
    </recommendedName>
</protein>
<keyword evidence="9" id="KW-0511">Multifunctional enzyme</keyword>
<name>A0AAE3JK78_9SPIR</name>
<keyword evidence="13" id="KW-0472">Membrane</keyword>
<evidence type="ECO:0000256" key="10">
    <source>
        <dbReference type="ARBA" id="ARBA00044770"/>
    </source>
</evidence>
<feature type="region of interest" description="Disordered" evidence="12">
    <location>
        <begin position="1"/>
        <end position="32"/>
    </location>
</feature>
<comment type="similarity">
    <text evidence="3">In the N-terminal section; belongs to the glycosyltransferase 51 family.</text>
</comment>
<keyword evidence="6" id="KW-0328">Glycosyltransferase</keyword>
<evidence type="ECO:0000256" key="2">
    <source>
        <dbReference type="ARBA" id="ARBA00007090"/>
    </source>
</evidence>
<feature type="region of interest" description="Disordered" evidence="12">
    <location>
        <begin position="304"/>
        <end position="329"/>
    </location>
</feature>
<organism evidence="17 18">
    <name type="scientific">Teretinema zuelzerae</name>
    <dbReference type="NCBI Taxonomy" id="156"/>
    <lineage>
        <taxon>Bacteria</taxon>
        <taxon>Pseudomonadati</taxon>
        <taxon>Spirochaetota</taxon>
        <taxon>Spirochaetia</taxon>
        <taxon>Spirochaetales</taxon>
        <taxon>Treponemataceae</taxon>
        <taxon>Teretinema</taxon>
    </lineage>
</organism>
<comment type="pathway">
    <text evidence="1">Cell wall biogenesis; peptidoglycan biosynthesis.</text>
</comment>
<evidence type="ECO:0000259" key="16">
    <source>
        <dbReference type="Pfam" id="PF06832"/>
    </source>
</evidence>
<comment type="catalytic activity">
    <reaction evidence="11">
        <text>[GlcNAc-(1-&gt;4)-Mur2Ac(oyl-L-Ala-gamma-D-Glu-L-Lys-D-Ala-D-Ala)](n)-di-trans,octa-cis-undecaprenyl diphosphate + beta-D-GlcNAc-(1-&gt;4)-Mur2Ac(oyl-L-Ala-gamma-D-Glu-L-Lys-D-Ala-D-Ala)-di-trans,octa-cis-undecaprenyl diphosphate = [GlcNAc-(1-&gt;4)-Mur2Ac(oyl-L-Ala-gamma-D-Glu-L-Lys-D-Ala-D-Ala)](n+1)-di-trans,octa-cis-undecaprenyl diphosphate + di-trans,octa-cis-undecaprenyl diphosphate + H(+)</text>
        <dbReference type="Rhea" id="RHEA:23708"/>
        <dbReference type="Rhea" id="RHEA-COMP:9602"/>
        <dbReference type="Rhea" id="RHEA-COMP:9603"/>
        <dbReference type="ChEBI" id="CHEBI:15378"/>
        <dbReference type="ChEBI" id="CHEBI:58405"/>
        <dbReference type="ChEBI" id="CHEBI:60033"/>
        <dbReference type="ChEBI" id="CHEBI:78435"/>
        <dbReference type="EC" id="2.4.99.28"/>
    </reaction>
</comment>
<evidence type="ECO:0000256" key="4">
    <source>
        <dbReference type="ARBA" id="ARBA00022645"/>
    </source>
</evidence>
<feature type="domain" description="Penicillin-binding protein transpeptidase" evidence="14">
    <location>
        <begin position="353"/>
        <end position="579"/>
    </location>
</feature>
<evidence type="ECO:0000259" key="14">
    <source>
        <dbReference type="Pfam" id="PF00905"/>
    </source>
</evidence>
<dbReference type="EC" id="2.4.99.28" evidence="10"/>
<dbReference type="Pfam" id="PF00905">
    <property type="entry name" value="Transpeptidase"/>
    <property type="match status" value="1"/>
</dbReference>
<evidence type="ECO:0000256" key="13">
    <source>
        <dbReference type="SAM" id="Phobius"/>
    </source>
</evidence>
<comment type="caution">
    <text evidence="17">The sequence shown here is derived from an EMBL/GenBank/DDBJ whole genome shotgun (WGS) entry which is preliminary data.</text>
</comment>
<dbReference type="Proteomes" id="UP001198163">
    <property type="component" value="Unassembled WGS sequence"/>
</dbReference>
<dbReference type="InterPro" id="IPR012338">
    <property type="entry name" value="Beta-lactam/transpept-like"/>
</dbReference>
<evidence type="ECO:0000256" key="11">
    <source>
        <dbReference type="ARBA" id="ARBA00049902"/>
    </source>
</evidence>
<feature type="compositionally biased region" description="Polar residues" evidence="12">
    <location>
        <begin position="316"/>
        <end position="329"/>
    </location>
</feature>
<dbReference type="InterPro" id="IPR050396">
    <property type="entry name" value="Glycosyltr_51/Transpeptidase"/>
</dbReference>
<dbReference type="GO" id="GO:0004180">
    <property type="term" value="F:carboxypeptidase activity"/>
    <property type="evidence" value="ECO:0007669"/>
    <property type="project" value="UniProtKB-KW"/>
</dbReference>
<evidence type="ECO:0000256" key="6">
    <source>
        <dbReference type="ARBA" id="ARBA00022676"/>
    </source>
</evidence>
<evidence type="ECO:0000313" key="17">
    <source>
        <dbReference type="EMBL" id="MCD1655000.1"/>
    </source>
</evidence>
<keyword evidence="13" id="KW-1133">Transmembrane helix</keyword>
<evidence type="ECO:0000256" key="7">
    <source>
        <dbReference type="ARBA" id="ARBA00022679"/>
    </source>
</evidence>
<dbReference type="GO" id="GO:0008658">
    <property type="term" value="F:penicillin binding"/>
    <property type="evidence" value="ECO:0007669"/>
    <property type="project" value="InterPro"/>
</dbReference>
<feature type="domain" description="Glycosyl transferase family 51" evidence="15">
    <location>
        <begin position="93"/>
        <end position="257"/>
    </location>
</feature>
<gene>
    <name evidence="17" type="primary">pbpC</name>
    <name evidence="17" type="ORF">K7J14_09845</name>
</gene>
<evidence type="ECO:0000313" key="18">
    <source>
        <dbReference type="Proteomes" id="UP001198163"/>
    </source>
</evidence>
<dbReference type="GO" id="GO:0030288">
    <property type="term" value="C:outer membrane-bounded periplasmic space"/>
    <property type="evidence" value="ECO:0007669"/>
    <property type="project" value="TreeGrafter"/>
</dbReference>
<feature type="compositionally biased region" description="Basic and acidic residues" evidence="12">
    <location>
        <begin position="1"/>
        <end position="30"/>
    </location>
</feature>
<keyword evidence="13" id="KW-0812">Transmembrane</keyword>
<dbReference type="Gene3D" id="3.40.710.10">
    <property type="entry name" value="DD-peptidase/beta-lactamase superfamily"/>
    <property type="match status" value="1"/>
</dbReference>
<proteinExistence type="inferred from homology"/>
<sequence>MKSVRADSHSKGIRKRDPARRDPARRDPARRGFPFAPRRAARVAVFAAAFCALIATAFVARERISGDILKNTAFSRAYADRDGALLRVFPSADGQYRIRTRVADFPPAFVDAILLQEDRFFYAHPGVNPVSLVRAARETWLRKSRRMGASTITMQVVRLAYGIKTDTVSGKLRQIASALAMDLCYSKKSILEAYLNLAPVGGNIEGFQTGSWFYFGKPASALDLSELLILAVLPQDPVDRRPRSGFVPEETLAARNALFDSWIRDHPEDADSRFALDLPVRAVCAFPFSAPHFAERAYREQRSAEAGSFPGKRGAPSTSGLVRTTLDSGMQKTAERELERWIERNRAIGVSNGAVLVADRSSMEIRASAGSARWSDDAISGQVDGTLSKRSPGSTLKPFVYALALDRGLVHPATMLKDTPTGFNEYTPDNFRGDFAGPVSAQKALTDSRNIPAISLARDLLEGKGGPRDDDLYGLLERAGVSGLKGRDYYGLSLVLGSAELTMNELAGLYGALANGGRFRTPSIFPARSASDGQPLFTGEAAFITLRMLESNELPVASRSLTAADVPVAYKTGTSIGFKDAWSVAVAGPFVIAVWIGNFDGQGNSAFLGRSMAAPLLFNIADALLAALPPEERLFAEPYPENVSRVEVCPVSGALPGPDCPKTVSSWYIPGVSPIAACRIHRAINIDTRTGYRTDAGEGGPVVREVREFWPSDLLSLFAEAGLPRLSPPPYEPGSSGSDSRGAGFPPDIISPLANTAYVIRSGGESRRTLVLHAACDADSSELFWFADSVFVGRAEPGRKLFWLPAAGTHLVTAVDSNGRSSSVRITVSAGE</sequence>
<evidence type="ECO:0000256" key="5">
    <source>
        <dbReference type="ARBA" id="ARBA00022670"/>
    </source>
</evidence>
<dbReference type="SUPFAM" id="SSF53955">
    <property type="entry name" value="Lysozyme-like"/>
    <property type="match status" value="1"/>
</dbReference>
<keyword evidence="7" id="KW-0808">Transferase</keyword>
<keyword evidence="8" id="KW-0378">Hydrolase</keyword>